<gene>
    <name evidence="3" type="ORF">DY252_09355</name>
</gene>
<evidence type="ECO:0000313" key="3">
    <source>
        <dbReference type="EMBL" id="AXO14405.1"/>
    </source>
</evidence>
<dbReference type="Gene3D" id="3.30.530.20">
    <property type="match status" value="1"/>
</dbReference>
<accession>A0ABM6XYA9</accession>
<organism evidence="3 4">
    <name type="scientific">Thalassospira indica</name>
    <dbReference type="NCBI Taxonomy" id="1891279"/>
    <lineage>
        <taxon>Bacteria</taxon>
        <taxon>Pseudomonadati</taxon>
        <taxon>Pseudomonadota</taxon>
        <taxon>Alphaproteobacteria</taxon>
        <taxon>Rhodospirillales</taxon>
        <taxon>Thalassospiraceae</taxon>
        <taxon>Thalassospira</taxon>
    </lineage>
</organism>
<feature type="domain" description="Activator of Hsp90 ATPase homologue 1/2-like C-terminal" evidence="2">
    <location>
        <begin position="23"/>
        <end position="152"/>
    </location>
</feature>
<dbReference type="Proteomes" id="UP000256971">
    <property type="component" value="Chromosome"/>
</dbReference>
<proteinExistence type="inferred from homology"/>
<dbReference type="CDD" id="cd07814">
    <property type="entry name" value="SRPBCC_CalC_Aha1-like"/>
    <property type="match status" value="1"/>
</dbReference>
<sequence>MHPHPQTSPYDEKPSLTIRRRIAAPPAMVFAAWTDPQKLAQWWGPGDCEMIDANVDARVGGTFRIRFKEPGPEGEIHDVSGTYDAVDIDQKLSFSWQWITMPERKSHVTLTLAPDDDGKATILVLHHEQFADEAARDGHHSGWSSALDKLETFCSQVS</sequence>
<evidence type="ECO:0000313" key="4">
    <source>
        <dbReference type="Proteomes" id="UP000256971"/>
    </source>
</evidence>
<evidence type="ECO:0000259" key="2">
    <source>
        <dbReference type="Pfam" id="PF08327"/>
    </source>
</evidence>
<evidence type="ECO:0000256" key="1">
    <source>
        <dbReference type="ARBA" id="ARBA00006817"/>
    </source>
</evidence>
<keyword evidence="4" id="KW-1185">Reference proteome</keyword>
<dbReference type="RefSeq" id="WP_064790035.1">
    <property type="nucleotide sequence ID" value="NZ_CP031555.1"/>
</dbReference>
<comment type="similarity">
    <text evidence="1">Belongs to the AHA1 family.</text>
</comment>
<dbReference type="InterPro" id="IPR023393">
    <property type="entry name" value="START-like_dom_sf"/>
</dbReference>
<dbReference type="EMBL" id="CP031555">
    <property type="protein sequence ID" value="AXO14405.1"/>
    <property type="molecule type" value="Genomic_DNA"/>
</dbReference>
<dbReference type="Pfam" id="PF08327">
    <property type="entry name" value="AHSA1"/>
    <property type="match status" value="1"/>
</dbReference>
<dbReference type="SUPFAM" id="SSF55961">
    <property type="entry name" value="Bet v1-like"/>
    <property type="match status" value="1"/>
</dbReference>
<name>A0ABM6XYA9_9PROT</name>
<reference evidence="3 4" key="1">
    <citation type="submission" date="2018-08" db="EMBL/GenBank/DDBJ databases">
        <title>Complete genome sequence of type strain Thalassospira indica MCCC 1A01103T, isolated from isolated from deep seawater of the Indian Ocean.</title>
        <authorList>
            <person name="Liu Y."/>
        </authorList>
    </citation>
    <scope>NUCLEOTIDE SEQUENCE [LARGE SCALE GENOMIC DNA]</scope>
    <source>
        <strain evidence="3 4">PB8BT</strain>
    </source>
</reference>
<protein>
    <submittedName>
        <fullName evidence="3">SRPBCC domain-containing protein</fullName>
    </submittedName>
</protein>
<dbReference type="InterPro" id="IPR013538">
    <property type="entry name" value="ASHA1/2-like_C"/>
</dbReference>